<dbReference type="InterPro" id="IPR011605">
    <property type="entry name" value="NusB_fam"/>
</dbReference>
<organism evidence="7 8">
    <name type="scientific">Candidatus Cardinium hertigii</name>
    <dbReference type="NCBI Taxonomy" id="247481"/>
    <lineage>
        <taxon>Bacteria</taxon>
        <taxon>Pseudomonadati</taxon>
        <taxon>Bacteroidota</taxon>
        <taxon>Cytophagia</taxon>
        <taxon>Cytophagales</taxon>
        <taxon>Amoebophilaceae</taxon>
        <taxon>Candidatus Cardinium</taxon>
    </lineage>
</organism>
<dbReference type="PANTHER" id="PTHR11078:SF3">
    <property type="entry name" value="ANTITERMINATION NUSB DOMAIN-CONTAINING PROTEIN"/>
    <property type="match status" value="1"/>
</dbReference>
<keyword evidence="5" id="KW-0804">Transcription</keyword>
<dbReference type="OrthoDB" id="9787568at2"/>
<dbReference type="Gene3D" id="1.10.940.10">
    <property type="entry name" value="NusB-like"/>
    <property type="match status" value="1"/>
</dbReference>
<evidence type="ECO:0000256" key="2">
    <source>
        <dbReference type="ARBA" id="ARBA00022814"/>
    </source>
</evidence>
<evidence type="ECO:0000256" key="4">
    <source>
        <dbReference type="ARBA" id="ARBA00023015"/>
    </source>
</evidence>
<proteinExistence type="inferred from homology"/>
<gene>
    <name evidence="7" type="primary">nusB</name>
    <name evidence="7" type="ORF">DK880_00089</name>
</gene>
<dbReference type="RefSeq" id="WP_109996890.1">
    <property type="nucleotide sequence ID" value="NZ_CP029619.1"/>
</dbReference>
<name>A0A2Z3L6Y1_9BACT</name>
<keyword evidence="2" id="KW-0889">Transcription antitermination</keyword>
<evidence type="ECO:0000256" key="5">
    <source>
        <dbReference type="ARBA" id="ARBA00023163"/>
    </source>
</evidence>
<dbReference type="GO" id="GO:0006353">
    <property type="term" value="P:DNA-templated transcription termination"/>
    <property type="evidence" value="ECO:0007669"/>
    <property type="project" value="InterPro"/>
</dbReference>
<dbReference type="InterPro" id="IPR006027">
    <property type="entry name" value="NusB_RsmB_TIM44"/>
</dbReference>
<evidence type="ECO:0000313" key="7">
    <source>
        <dbReference type="EMBL" id="AWN81427.1"/>
    </source>
</evidence>
<keyword evidence="3" id="KW-0694">RNA-binding</keyword>
<keyword evidence="8" id="KW-1185">Reference proteome</keyword>
<dbReference type="Proteomes" id="UP000245872">
    <property type="component" value="Chromosome"/>
</dbReference>
<comment type="similarity">
    <text evidence="1">Belongs to the NusB family.</text>
</comment>
<dbReference type="SUPFAM" id="SSF48013">
    <property type="entry name" value="NusB-like"/>
    <property type="match status" value="1"/>
</dbReference>
<dbReference type="GO" id="GO:0003723">
    <property type="term" value="F:RNA binding"/>
    <property type="evidence" value="ECO:0007669"/>
    <property type="project" value="UniProtKB-KW"/>
</dbReference>
<dbReference type="EMBL" id="CP029619">
    <property type="protein sequence ID" value="AWN81427.1"/>
    <property type="molecule type" value="Genomic_DNA"/>
</dbReference>
<dbReference type="AlphaFoldDB" id="A0A2Z3L6Y1"/>
<dbReference type="GO" id="GO:0031564">
    <property type="term" value="P:transcription antitermination"/>
    <property type="evidence" value="ECO:0007669"/>
    <property type="project" value="UniProtKB-KW"/>
</dbReference>
<dbReference type="GO" id="GO:0005829">
    <property type="term" value="C:cytosol"/>
    <property type="evidence" value="ECO:0007669"/>
    <property type="project" value="TreeGrafter"/>
</dbReference>
<dbReference type="Pfam" id="PF01029">
    <property type="entry name" value="NusB"/>
    <property type="match status" value="1"/>
</dbReference>
<sequence length="385" mass="44282">MSNSFITRRFIRIKALQYLYGYTIAQQAHKEKAIEQIKTDFLFDCFVHEPVQKAQLQQKQTTAVALFRKTIAKEPFSPLFPSDEESTIGQSVHNNLLYYRQACIQDQTILHKGWNQSKAYICMDYLYILLLLIEWHKMAKAEVATGKLITGNASRLKEALAQHALLAQLYHRNHWKEAIPSETIHWPIAEDCVQAWYRQLLQSAEPSKLLADAAGSIDTIELLECMVQTIIFNNKEVDSFFEKIDIYWSAHASIVKQLLTSTFKLLAAEGLAGFVSFWRKLEARWEKIGSFYDHLVQFTLQDNALYEAMIGEAAKKWTSERMVLLDKLMLKLALTELRRFEEIPMKVSINEYIEIAKLYGTAKSASFVNGMLEELLKKVPAGRDG</sequence>
<dbReference type="PANTHER" id="PTHR11078">
    <property type="entry name" value="N UTILIZATION SUBSTANCE PROTEIN B-RELATED"/>
    <property type="match status" value="1"/>
</dbReference>
<evidence type="ECO:0000256" key="1">
    <source>
        <dbReference type="ARBA" id="ARBA00005952"/>
    </source>
</evidence>
<accession>A0A2Z3L6Y1</accession>
<evidence type="ECO:0000313" key="8">
    <source>
        <dbReference type="Proteomes" id="UP000245872"/>
    </source>
</evidence>
<feature type="domain" description="NusB/RsmB/TIM44" evidence="6">
    <location>
        <begin position="287"/>
        <end position="376"/>
    </location>
</feature>
<protein>
    <submittedName>
        <fullName evidence="7">Transcription antitermination protein NusB</fullName>
    </submittedName>
</protein>
<evidence type="ECO:0000256" key="3">
    <source>
        <dbReference type="ARBA" id="ARBA00022884"/>
    </source>
</evidence>
<reference evidence="7 8" key="1">
    <citation type="submission" date="2018-05" db="EMBL/GenBank/DDBJ databases">
        <title>Candidatus Cardinium hertigii Genome Assembly.</title>
        <authorList>
            <person name="Showmaker K.C."/>
            <person name="Walden K.O."/>
            <person name="Fields C.J."/>
            <person name="Lambert K.N."/>
            <person name="Hudson M.E."/>
        </authorList>
    </citation>
    <scope>NUCLEOTIDE SEQUENCE [LARGE SCALE GENOMIC DNA]</scope>
    <source>
        <strain evidence="8">cHgTN10</strain>
    </source>
</reference>
<dbReference type="InterPro" id="IPR035926">
    <property type="entry name" value="NusB-like_sf"/>
</dbReference>
<evidence type="ECO:0000259" key="6">
    <source>
        <dbReference type="Pfam" id="PF01029"/>
    </source>
</evidence>
<keyword evidence="4" id="KW-0805">Transcription regulation</keyword>
<dbReference type="KEGG" id="cher:DK880_00089"/>